<evidence type="ECO:0000256" key="5">
    <source>
        <dbReference type="ARBA" id="ARBA00022989"/>
    </source>
</evidence>
<dbReference type="PANTHER" id="PTHR28259">
    <property type="entry name" value="FLUORIDE EXPORT PROTEIN 1-RELATED"/>
    <property type="match status" value="1"/>
</dbReference>
<comment type="similarity">
    <text evidence="7">Belongs to the fluoride channel Fluc/FEX (TC 1.A.43) family.</text>
</comment>
<dbReference type="PANTHER" id="PTHR28259:SF1">
    <property type="entry name" value="FLUORIDE EXPORT PROTEIN 1-RELATED"/>
    <property type="match status" value="1"/>
</dbReference>
<evidence type="ECO:0000256" key="1">
    <source>
        <dbReference type="ARBA" id="ARBA00002598"/>
    </source>
</evidence>
<protein>
    <submittedName>
        <fullName evidence="10">Uncharacterized protein</fullName>
    </submittedName>
</protein>
<evidence type="ECO:0000256" key="2">
    <source>
        <dbReference type="ARBA" id="ARBA00004651"/>
    </source>
</evidence>
<name>A0A445BKN0_ARAHY</name>
<keyword evidence="3" id="KW-1003">Cell membrane</keyword>
<keyword evidence="9" id="KW-0732">Signal</keyword>
<evidence type="ECO:0000256" key="4">
    <source>
        <dbReference type="ARBA" id="ARBA00022692"/>
    </source>
</evidence>
<dbReference type="Proteomes" id="UP000289738">
    <property type="component" value="Chromosome A09"/>
</dbReference>
<feature type="chain" id="PRO_5019457854" evidence="9">
    <location>
        <begin position="18"/>
        <end position="118"/>
    </location>
</feature>
<reference evidence="10 11" key="1">
    <citation type="submission" date="2019-01" db="EMBL/GenBank/DDBJ databases">
        <title>Sequencing of cultivated peanut Arachis hypogaea provides insights into genome evolution and oil improvement.</title>
        <authorList>
            <person name="Chen X."/>
        </authorList>
    </citation>
    <scope>NUCLEOTIDE SEQUENCE [LARGE SCALE GENOMIC DNA]</scope>
    <source>
        <strain evidence="11">cv. Fuhuasheng</strain>
        <tissue evidence="10">Leaves</tissue>
    </source>
</reference>
<feature type="signal peptide" evidence="9">
    <location>
        <begin position="1"/>
        <end position="17"/>
    </location>
</feature>
<organism evidence="10 11">
    <name type="scientific">Arachis hypogaea</name>
    <name type="common">Peanut</name>
    <dbReference type="NCBI Taxonomy" id="3818"/>
    <lineage>
        <taxon>Eukaryota</taxon>
        <taxon>Viridiplantae</taxon>
        <taxon>Streptophyta</taxon>
        <taxon>Embryophyta</taxon>
        <taxon>Tracheophyta</taxon>
        <taxon>Spermatophyta</taxon>
        <taxon>Magnoliopsida</taxon>
        <taxon>eudicotyledons</taxon>
        <taxon>Gunneridae</taxon>
        <taxon>Pentapetalae</taxon>
        <taxon>rosids</taxon>
        <taxon>fabids</taxon>
        <taxon>Fabales</taxon>
        <taxon>Fabaceae</taxon>
        <taxon>Papilionoideae</taxon>
        <taxon>50 kb inversion clade</taxon>
        <taxon>dalbergioids sensu lato</taxon>
        <taxon>Dalbergieae</taxon>
        <taxon>Pterocarpus clade</taxon>
        <taxon>Arachis</taxon>
    </lineage>
</organism>
<sequence>MLFEILIANVSTACVMAALSTVKEAIKKNQFDIAKTKEKLIFSSQILQVNTKICDTIVIGTQLGLLGCLSTVSTFAGVQCNERKQSSLKSLCVCHYHNVCLICLWNLDLLCTCLGNGI</sequence>
<comment type="caution">
    <text evidence="10">The sequence shown here is derived from an EMBL/GenBank/DDBJ whole genome shotgun (WGS) entry which is preliminary data.</text>
</comment>
<dbReference type="AlphaFoldDB" id="A0A445BKN0"/>
<proteinExistence type="inferred from homology"/>
<dbReference type="InterPro" id="IPR003691">
    <property type="entry name" value="FluC"/>
</dbReference>
<dbReference type="GO" id="GO:0005886">
    <property type="term" value="C:plasma membrane"/>
    <property type="evidence" value="ECO:0007669"/>
    <property type="project" value="UniProtKB-SubCell"/>
</dbReference>
<evidence type="ECO:0000313" key="10">
    <source>
        <dbReference type="EMBL" id="RYR39224.1"/>
    </source>
</evidence>
<keyword evidence="11" id="KW-1185">Reference proteome</keyword>
<keyword evidence="6" id="KW-0472">Membrane</keyword>
<keyword evidence="5" id="KW-1133">Transmembrane helix</keyword>
<comment type="function">
    <text evidence="1">Fluoride channel required for the rapid expulsion of cytoplasmic fluoride.</text>
</comment>
<evidence type="ECO:0000313" key="11">
    <source>
        <dbReference type="Proteomes" id="UP000289738"/>
    </source>
</evidence>
<comment type="catalytic activity">
    <reaction evidence="8">
        <text>fluoride(in) = fluoride(out)</text>
        <dbReference type="Rhea" id="RHEA:76159"/>
        <dbReference type="ChEBI" id="CHEBI:17051"/>
    </reaction>
    <physiologicalReaction direction="left-to-right" evidence="8">
        <dbReference type="Rhea" id="RHEA:76160"/>
    </physiologicalReaction>
</comment>
<keyword evidence="4" id="KW-0812">Transmembrane</keyword>
<comment type="subcellular location">
    <subcellularLocation>
        <location evidence="2">Cell membrane</location>
        <topology evidence="2">Multi-pass membrane protein</topology>
    </subcellularLocation>
</comment>
<evidence type="ECO:0000256" key="6">
    <source>
        <dbReference type="ARBA" id="ARBA00023136"/>
    </source>
</evidence>
<dbReference type="STRING" id="3818.A0A445BKN0"/>
<dbReference type="GO" id="GO:1903425">
    <property type="term" value="F:fluoride transmembrane transporter activity"/>
    <property type="evidence" value="ECO:0007669"/>
    <property type="project" value="TreeGrafter"/>
</dbReference>
<dbReference type="EMBL" id="SDMP01000009">
    <property type="protein sequence ID" value="RYR39224.1"/>
    <property type="molecule type" value="Genomic_DNA"/>
</dbReference>
<evidence type="ECO:0000256" key="8">
    <source>
        <dbReference type="ARBA" id="ARBA00035585"/>
    </source>
</evidence>
<evidence type="ECO:0000256" key="9">
    <source>
        <dbReference type="SAM" id="SignalP"/>
    </source>
</evidence>
<accession>A0A445BKN0</accession>
<evidence type="ECO:0000256" key="7">
    <source>
        <dbReference type="ARBA" id="ARBA00035120"/>
    </source>
</evidence>
<evidence type="ECO:0000256" key="3">
    <source>
        <dbReference type="ARBA" id="ARBA00022475"/>
    </source>
</evidence>
<gene>
    <name evidence="10" type="ORF">Ahy_A09g044719</name>
</gene>